<feature type="compositionally biased region" description="Polar residues" evidence="1">
    <location>
        <begin position="118"/>
        <end position="131"/>
    </location>
</feature>
<sequence>MRIRSNCEEGTVNHHAIYINNSFVPPSRPVIPLFKYTFILTTMSQLFTPAINPTHAIAAHSKRCRILCLPLLACVVAYSFSHLTTTTTAQRPMDYDGINLYQDTSFEGESEGRPPSPTSSNGSLSPTTSEISDFEDVGENNPSSSLAGML</sequence>
<reference evidence="3" key="1">
    <citation type="journal article" date="2014" name="Proc. Natl. Acad. Sci. U.S.A.">
        <title>Extensive sampling of basidiomycete genomes demonstrates inadequacy of the white-rot/brown-rot paradigm for wood decay fungi.</title>
        <authorList>
            <person name="Riley R."/>
            <person name="Salamov A.A."/>
            <person name="Brown D.W."/>
            <person name="Nagy L.G."/>
            <person name="Floudas D."/>
            <person name="Held B.W."/>
            <person name="Levasseur A."/>
            <person name="Lombard V."/>
            <person name="Morin E."/>
            <person name="Otillar R."/>
            <person name="Lindquist E.A."/>
            <person name="Sun H."/>
            <person name="LaButti K.M."/>
            <person name="Schmutz J."/>
            <person name="Jabbour D."/>
            <person name="Luo H."/>
            <person name="Baker S.E."/>
            <person name="Pisabarro A.G."/>
            <person name="Walton J.D."/>
            <person name="Blanchette R.A."/>
            <person name="Henrissat B."/>
            <person name="Martin F."/>
            <person name="Cullen D."/>
            <person name="Hibbett D.S."/>
            <person name="Grigoriev I.V."/>
        </authorList>
    </citation>
    <scope>NUCLEOTIDE SEQUENCE [LARGE SCALE GENOMIC DNA]</scope>
    <source>
        <strain evidence="3">MUCL 33604</strain>
    </source>
</reference>
<dbReference type="InParanoid" id="A0A067Q9R9"/>
<organism evidence="2 3">
    <name type="scientific">Jaapia argillacea MUCL 33604</name>
    <dbReference type="NCBI Taxonomy" id="933084"/>
    <lineage>
        <taxon>Eukaryota</taxon>
        <taxon>Fungi</taxon>
        <taxon>Dikarya</taxon>
        <taxon>Basidiomycota</taxon>
        <taxon>Agaricomycotina</taxon>
        <taxon>Agaricomycetes</taxon>
        <taxon>Agaricomycetidae</taxon>
        <taxon>Jaapiales</taxon>
        <taxon>Jaapiaceae</taxon>
        <taxon>Jaapia</taxon>
    </lineage>
</organism>
<gene>
    <name evidence="2" type="ORF">JAAARDRAFT_659664</name>
</gene>
<feature type="region of interest" description="Disordered" evidence="1">
    <location>
        <begin position="103"/>
        <end position="150"/>
    </location>
</feature>
<dbReference type="EMBL" id="KL197716">
    <property type="protein sequence ID" value="KDQ59326.1"/>
    <property type="molecule type" value="Genomic_DNA"/>
</dbReference>
<dbReference type="Proteomes" id="UP000027265">
    <property type="component" value="Unassembled WGS sequence"/>
</dbReference>
<dbReference type="HOGENOM" id="CLU_1740806_0_0_1"/>
<evidence type="ECO:0000313" key="2">
    <source>
        <dbReference type="EMBL" id="KDQ59326.1"/>
    </source>
</evidence>
<dbReference type="AlphaFoldDB" id="A0A067Q9R9"/>
<accession>A0A067Q9R9</accession>
<keyword evidence="3" id="KW-1185">Reference proteome</keyword>
<protein>
    <submittedName>
        <fullName evidence="2">Uncharacterized protein</fullName>
    </submittedName>
</protein>
<evidence type="ECO:0000256" key="1">
    <source>
        <dbReference type="SAM" id="MobiDB-lite"/>
    </source>
</evidence>
<feature type="compositionally biased region" description="Polar residues" evidence="1">
    <location>
        <begin position="140"/>
        <end position="150"/>
    </location>
</feature>
<name>A0A067Q9R9_9AGAM</name>
<proteinExistence type="predicted"/>
<evidence type="ECO:0000313" key="3">
    <source>
        <dbReference type="Proteomes" id="UP000027265"/>
    </source>
</evidence>